<keyword evidence="5" id="KW-0472">Membrane</keyword>
<dbReference type="Gene3D" id="3.80.10.10">
    <property type="entry name" value="Ribonuclease Inhibitor"/>
    <property type="match status" value="1"/>
</dbReference>
<evidence type="ECO:0000256" key="3">
    <source>
        <dbReference type="ARBA" id="ARBA00022729"/>
    </source>
</evidence>
<dbReference type="InterPro" id="IPR046956">
    <property type="entry name" value="RLP23-like"/>
</dbReference>
<dbReference type="GO" id="GO:0016020">
    <property type="term" value="C:membrane"/>
    <property type="evidence" value="ECO:0007669"/>
    <property type="project" value="UniProtKB-SubCell"/>
</dbReference>
<dbReference type="EMBL" id="KN668813">
    <property type="protein sequence ID" value="KHN05128.1"/>
    <property type="molecule type" value="Genomic_DNA"/>
</dbReference>
<evidence type="ECO:0000256" key="5">
    <source>
        <dbReference type="ARBA" id="ARBA00023136"/>
    </source>
</evidence>
<dbReference type="SUPFAM" id="SSF52047">
    <property type="entry name" value="RNI-like"/>
    <property type="match status" value="1"/>
</dbReference>
<dbReference type="AlphaFoldDB" id="A0A0B2PBR7"/>
<organism evidence="8">
    <name type="scientific">Glycine soja</name>
    <name type="common">Wild soybean</name>
    <dbReference type="NCBI Taxonomy" id="3848"/>
    <lineage>
        <taxon>Eukaryota</taxon>
        <taxon>Viridiplantae</taxon>
        <taxon>Streptophyta</taxon>
        <taxon>Embryophyta</taxon>
        <taxon>Tracheophyta</taxon>
        <taxon>Spermatophyta</taxon>
        <taxon>Magnoliopsida</taxon>
        <taxon>eudicotyledons</taxon>
        <taxon>Gunneridae</taxon>
        <taxon>Pentapetalae</taxon>
        <taxon>rosids</taxon>
        <taxon>fabids</taxon>
        <taxon>Fabales</taxon>
        <taxon>Fabaceae</taxon>
        <taxon>Papilionoideae</taxon>
        <taxon>50 kb inversion clade</taxon>
        <taxon>NPAAA clade</taxon>
        <taxon>indigoferoid/millettioid clade</taxon>
        <taxon>Phaseoleae</taxon>
        <taxon>Glycine</taxon>
        <taxon>Glycine subgen. Soja</taxon>
    </lineage>
</organism>
<sequence length="204" mass="22666">MVRIGRSAPINILSCLLSTKTRQCIECDNQSGHILKLDLQQANASWVRDVSWLSTLSSLQYLSLNFVKVTSTADELFQTVIRMPSLLELYLMSCDLDTLPPSLPFKIITSPLSGLDLSGNPFKRSSIPSWLFNMSNLTYISLSLSSLRGPLPLFRRGNLCKLQNLDLSDNDLTGGVTQMLDTLSFCSNQSLEYLDLSSNHLTGK</sequence>
<dbReference type="PANTHER" id="PTHR48063:SF29">
    <property type="entry name" value="LRR RECEPTOR-LIKE KINASE FAMILY PROTEIN"/>
    <property type="match status" value="1"/>
</dbReference>
<name>A0A0B2PBR7_GLYSO</name>
<dbReference type="InterPro" id="IPR001611">
    <property type="entry name" value="Leu-rich_rpt"/>
</dbReference>
<dbReference type="PANTHER" id="PTHR48063">
    <property type="entry name" value="LRR RECEPTOR-LIKE KINASE"/>
    <property type="match status" value="1"/>
</dbReference>
<proteinExistence type="predicted"/>
<dbReference type="Proteomes" id="UP000053555">
    <property type="component" value="Unassembled WGS sequence"/>
</dbReference>
<evidence type="ECO:0000256" key="2">
    <source>
        <dbReference type="ARBA" id="ARBA00022692"/>
    </source>
</evidence>
<dbReference type="PRINTS" id="PR00019">
    <property type="entry name" value="LEURICHRPT"/>
</dbReference>
<dbReference type="InterPro" id="IPR032675">
    <property type="entry name" value="LRR_dom_sf"/>
</dbReference>
<keyword evidence="8" id="KW-0808">Transferase</keyword>
<gene>
    <name evidence="8" type="ORF">glysoja_034954</name>
</gene>
<keyword evidence="7" id="KW-0325">Glycoprotein</keyword>
<evidence type="ECO:0000256" key="7">
    <source>
        <dbReference type="ARBA" id="ARBA00023180"/>
    </source>
</evidence>
<protein>
    <submittedName>
        <fullName evidence="8">LRR receptor-like serine/threonine-protein kinase GSO1</fullName>
    </submittedName>
</protein>
<evidence type="ECO:0000256" key="4">
    <source>
        <dbReference type="ARBA" id="ARBA00022989"/>
    </source>
</evidence>
<accession>A0A0B2PBR7</accession>
<dbReference type="Pfam" id="PF00560">
    <property type="entry name" value="LRR_1"/>
    <property type="match status" value="3"/>
</dbReference>
<evidence type="ECO:0000256" key="6">
    <source>
        <dbReference type="ARBA" id="ARBA00023170"/>
    </source>
</evidence>
<evidence type="ECO:0000313" key="8">
    <source>
        <dbReference type="EMBL" id="KHN05128.1"/>
    </source>
</evidence>
<keyword evidence="4" id="KW-1133">Transmembrane helix</keyword>
<keyword evidence="6 8" id="KW-0675">Receptor</keyword>
<keyword evidence="8" id="KW-0418">Kinase</keyword>
<keyword evidence="2" id="KW-0812">Transmembrane</keyword>
<comment type="subcellular location">
    <subcellularLocation>
        <location evidence="1">Membrane</location>
        <topology evidence="1">Single-pass type I membrane protein</topology>
    </subcellularLocation>
</comment>
<keyword evidence="3" id="KW-0732">Signal</keyword>
<evidence type="ECO:0000256" key="1">
    <source>
        <dbReference type="ARBA" id="ARBA00004479"/>
    </source>
</evidence>
<reference evidence="8" key="1">
    <citation type="submission" date="2014-07" db="EMBL/GenBank/DDBJ databases">
        <title>Identification of a novel salt tolerance gene in wild soybean by whole-genome sequencing.</title>
        <authorList>
            <person name="Lam H.-M."/>
            <person name="Qi X."/>
            <person name="Li M.-W."/>
            <person name="Liu X."/>
            <person name="Xie M."/>
            <person name="Ni M."/>
            <person name="Xu X."/>
        </authorList>
    </citation>
    <scope>NUCLEOTIDE SEQUENCE [LARGE SCALE GENOMIC DNA]</scope>
    <source>
        <tissue evidence="8">Root</tissue>
    </source>
</reference>
<dbReference type="GO" id="GO:0016301">
    <property type="term" value="F:kinase activity"/>
    <property type="evidence" value="ECO:0007669"/>
    <property type="project" value="UniProtKB-KW"/>
</dbReference>